<feature type="region of interest" description="Disordered" evidence="1">
    <location>
        <begin position="582"/>
        <end position="834"/>
    </location>
</feature>
<feature type="region of interest" description="Disordered" evidence="1">
    <location>
        <begin position="263"/>
        <end position="296"/>
    </location>
</feature>
<evidence type="ECO:0000256" key="1">
    <source>
        <dbReference type="SAM" id="MobiDB-lite"/>
    </source>
</evidence>
<sequence length="1040" mass="110776">MRAGQAGPPASANARPKGPRAILEQAQAFHNTPRPGEQYGPVPAGYANTFNKIEIARTPKPAQEQNTSNAVLGQLPRTERREPLAALAGRAINQLNPERTSPKRKADELPDSPEAAPKRTKVQAADMAESSGIEQSSAQRSTRKTISFDEVYNGGNAKYKHMIVEHPPNSGDYFILKCDEHGVHFNTNPLAGAAKHVHSAQHGNLSKERAQAVELLGHLVFDCDSELARKNNDWVTESFKAGYVAMNQNNWSKAERLSLGLSAEPAKGPKAPVQHPAGKGSSRDAPSSSASTPYKRFTGITNPIPGNLYLGYWTEENRNYPIIVLPWGALQNAGMAGSLSDTGLLARAPKCYTIDPATGEISGWAKGYEDGGKRVKEREFPIKYFDVAGSVGWMKAAELSQFDFDPPNKADIPGFQSAVEQYARLQGFPSFEYMRVRSSQIAAQNALTAIGSTPTKMQTQHSTLPSNSPVNDREMVDAGAVLADDSDQESVSKSDSDVDVSMANTESRRTSFSNDTSGDHRDMTVHKPSPLAHTAAATGDAEKLTTAPTDAPLAVSHDSSSRGSSQQLAHMTTAQLIASKALQAQSPEREGSSRLNGAGSAEVGQGRYPNQNYEPPSQQGSVGSTDQGHRRVEKIYAHSNPNRASKSPGLQAAALPENPAANSLPPVPSPAGLSGTHQSQPGLKLPPLSPPNQGGFSTQPPQAGPVLAPMQRQPSPATESPGLRTPAPSASHSPPTALPLPPPTHVLKSQGPLVVQASQMAQPTSGEQSRSGPNTPVPTPSPANGAAPSNTVAPLAQAMSQFDRWRVVRATDASESPAGPPASAEQQRRQAAPAPLSLARLSIDSPREGQQVFSPLGTPSHSLNNSRANSPGQAKQSPGIRSPGMTIKARESPAPISSSQGEVFAVSFYPSATVSSLELEQHPGIFRLSVEDSVAKTAPDSQIQITVDPRQIKEMVVEPTGGGGSTAVKLVMPNDRTRTLMFETFDAGRGSELGKIHARRFCRWARNLNRAIIYQNHGFESAHRVRETQPSESSNAIIVE</sequence>
<evidence type="ECO:0000313" key="2">
    <source>
        <dbReference type="EMBL" id="KAK3349600.1"/>
    </source>
</evidence>
<feature type="compositionally biased region" description="Polar residues" evidence="1">
    <location>
        <begin position="756"/>
        <end position="774"/>
    </location>
</feature>
<feature type="compositionally biased region" description="Polar residues" evidence="1">
    <location>
        <begin position="851"/>
        <end position="876"/>
    </location>
</feature>
<dbReference type="EMBL" id="JAUIQD010000005">
    <property type="protein sequence ID" value="KAK3349600.1"/>
    <property type="molecule type" value="Genomic_DNA"/>
</dbReference>
<feature type="compositionally biased region" description="Basic and acidic residues" evidence="1">
    <location>
        <begin position="627"/>
        <end position="636"/>
    </location>
</feature>
<feature type="compositionally biased region" description="Polar residues" evidence="1">
    <location>
        <begin position="608"/>
        <end position="626"/>
    </location>
</feature>
<feature type="region of interest" description="Disordered" evidence="1">
    <location>
        <begin position="848"/>
        <end position="896"/>
    </location>
</feature>
<feature type="compositionally biased region" description="Low complexity" evidence="1">
    <location>
        <begin position="556"/>
        <end position="565"/>
    </location>
</feature>
<keyword evidence="3" id="KW-1185">Reference proteome</keyword>
<reference evidence="2" key="2">
    <citation type="submission" date="2023-06" db="EMBL/GenBank/DDBJ databases">
        <authorList>
            <consortium name="Lawrence Berkeley National Laboratory"/>
            <person name="Haridas S."/>
            <person name="Hensen N."/>
            <person name="Bonometti L."/>
            <person name="Westerberg I."/>
            <person name="Brannstrom I.O."/>
            <person name="Guillou S."/>
            <person name="Cros-Aarteil S."/>
            <person name="Calhoun S."/>
            <person name="Kuo A."/>
            <person name="Mondo S."/>
            <person name="Pangilinan J."/>
            <person name="Riley R."/>
            <person name="Labutti K."/>
            <person name="Andreopoulos B."/>
            <person name="Lipzen A."/>
            <person name="Chen C."/>
            <person name="Yanf M."/>
            <person name="Daum C."/>
            <person name="Ng V."/>
            <person name="Clum A."/>
            <person name="Steindorff A."/>
            <person name="Ohm R."/>
            <person name="Martin F."/>
            <person name="Silar P."/>
            <person name="Natvig D."/>
            <person name="Lalanne C."/>
            <person name="Gautier V."/>
            <person name="Ament-Velasquez S.L."/>
            <person name="Kruys A."/>
            <person name="Hutchinson M.I."/>
            <person name="Powell A.J."/>
            <person name="Barry K."/>
            <person name="Miller A.N."/>
            <person name="Grigoriev I.V."/>
            <person name="Debuchy R."/>
            <person name="Gladieux P."/>
            <person name="Thoren M.H."/>
            <person name="Johannesson H."/>
        </authorList>
    </citation>
    <scope>NUCLEOTIDE SEQUENCE</scope>
    <source>
        <strain evidence="2">CBS 955.72</strain>
    </source>
</reference>
<organism evidence="2 3">
    <name type="scientific">Lasiosphaeria hispida</name>
    <dbReference type="NCBI Taxonomy" id="260671"/>
    <lineage>
        <taxon>Eukaryota</taxon>
        <taxon>Fungi</taxon>
        <taxon>Dikarya</taxon>
        <taxon>Ascomycota</taxon>
        <taxon>Pezizomycotina</taxon>
        <taxon>Sordariomycetes</taxon>
        <taxon>Sordariomycetidae</taxon>
        <taxon>Sordariales</taxon>
        <taxon>Lasiosphaeriaceae</taxon>
        <taxon>Lasiosphaeria</taxon>
    </lineage>
</organism>
<feature type="region of interest" description="Disordered" evidence="1">
    <location>
        <begin position="551"/>
        <end position="570"/>
    </location>
</feature>
<comment type="caution">
    <text evidence="2">The sequence shown here is derived from an EMBL/GenBank/DDBJ whole genome shotgun (WGS) entry which is preliminary data.</text>
</comment>
<feature type="compositionally biased region" description="Polar residues" evidence="1">
    <location>
        <begin position="452"/>
        <end position="470"/>
    </location>
</feature>
<feature type="compositionally biased region" description="Polar residues" evidence="1">
    <location>
        <begin position="502"/>
        <end position="516"/>
    </location>
</feature>
<feature type="region of interest" description="Disordered" evidence="1">
    <location>
        <begin position="1"/>
        <end position="21"/>
    </location>
</feature>
<reference evidence="2" key="1">
    <citation type="journal article" date="2023" name="Mol. Phylogenet. Evol.">
        <title>Genome-scale phylogeny and comparative genomics of the fungal order Sordariales.</title>
        <authorList>
            <person name="Hensen N."/>
            <person name="Bonometti L."/>
            <person name="Westerberg I."/>
            <person name="Brannstrom I.O."/>
            <person name="Guillou S."/>
            <person name="Cros-Aarteil S."/>
            <person name="Calhoun S."/>
            <person name="Haridas S."/>
            <person name="Kuo A."/>
            <person name="Mondo S."/>
            <person name="Pangilinan J."/>
            <person name="Riley R."/>
            <person name="LaButti K."/>
            <person name="Andreopoulos B."/>
            <person name="Lipzen A."/>
            <person name="Chen C."/>
            <person name="Yan M."/>
            <person name="Daum C."/>
            <person name="Ng V."/>
            <person name="Clum A."/>
            <person name="Steindorff A."/>
            <person name="Ohm R.A."/>
            <person name="Martin F."/>
            <person name="Silar P."/>
            <person name="Natvig D.O."/>
            <person name="Lalanne C."/>
            <person name="Gautier V."/>
            <person name="Ament-Velasquez S.L."/>
            <person name="Kruys A."/>
            <person name="Hutchinson M.I."/>
            <person name="Powell A.J."/>
            <person name="Barry K."/>
            <person name="Miller A.N."/>
            <person name="Grigoriev I.V."/>
            <person name="Debuchy R."/>
            <person name="Gladieux P."/>
            <person name="Hiltunen Thoren M."/>
            <person name="Johannesson H."/>
        </authorList>
    </citation>
    <scope>NUCLEOTIDE SEQUENCE</scope>
    <source>
        <strain evidence="2">CBS 955.72</strain>
    </source>
</reference>
<dbReference type="Proteomes" id="UP001275084">
    <property type="component" value="Unassembled WGS sequence"/>
</dbReference>
<dbReference type="AlphaFoldDB" id="A0AAJ0MCV1"/>
<feature type="compositionally biased region" description="Polar residues" evidence="1">
    <location>
        <begin position="691"/>
        <end position="701"/>
    </location>
</feature>
<feature type="compositionally biased region" description="Low complexity" evidence="1">
    <location>
        <begin position="725"/>
        <end position="735"/>
    </location>
</feature>
<feature type="region of interest" description="Disordered" evidence="1">
    <location>
        <begin position="452"/>
        <end position="527"/>
    </location>
</feature>
<protein>
    <submittedName>
        <fullName evidence="2">Uncharacterized protein</fullName>
    </submittedName>
</protein>
<name>A0AAJ0MCV1_9PEZI</name>
<accession>A0AAJ0MCV1</accession>
<feature type="region of interest" description="Disordered" evidence="1">
    <location>
        <begin position="55"/>
        <end position="144"/>
    </location>
</feature>
<proteinExistence type="predicted"/>
<feature type="compositionally biased region" description="Low complexity" evidence="1">
    <location>
        <begin position="813"/>
        <end position="834"/>
    </location>
</feature>
<gene>
    <name evidence="2" type="ORF">B0T25DRAFT_519784</name>
</gene>
<evidence type="ECO:0000313" key="3">
    <source>
        <dbReference type="Proteomes" id="UP001275084"/>
    </source>
</evidence>